<name>A0A6F8U6F9_9GAMM</name>
<dbReference type="Proteomes" id="UP000502259">
    <property type="component" value="Chromosome"/>
</dbReference>
<gene>
    <name evidence="1" type="ORF">HHSLTHF2_23830</name>
</gene>
<dbReference type="RefSeq" id="WP_172421221.1">
    <property type="nucleotide sequence ID" value="NZ_AP022843.1"/>
</dbReference>
<sequence>MSKLDISQFQYPVVYCNHLKDFYRKIKNKSSSFSIKVSPVQRLDVEVTYKGTSDALVLLAGAKTKKRMKTPNFSGKLISKSIDKTTIRISDPVFYLNDDFKLGWYFGSEEFNLQKFLPVILNNIKGVLNISNYIFFGGSGGGCASLYFSSKFEGSTAIVFNPQTNIVFYPADGFKVIDKYASEAFGTTRGDLHKKIVVDLCKLYAGGNQKNKIIYMQNKTDSHSIRDCKPFVEAFGVEYPKTFFSGLISENFYLHLTDWSKGHQPPPRESLIYVLKKIVNDKVEFSEESLNSMFERAEFLGV</sequence>
<evidence type="ECO:0000313" key="2">
    <source>
        <dbReference type="Proteomes" id="UP000502259"/>
    </source>
</evidence>
<accession>A0A6F8U6F9</accession>
<proteinExistence type="predicted"/>
<dbReference type="EMBL" id="AP022843">
    <property type="protein sequence ID" value="BCB08493.1"/>
    <property type="molecule type" value="Genomic_DNA"/>
</dbReference>
<evidence type="ECO:0000313" key="1">
    <source>
        <dbReference type="EMBL" id="BCB08493.1"/>
    </source>
</evidence>
<organism evidence="1 2">
    <name type="scientific">Halomonas hydrothermalis</name>
    <dbReference type="NCBI Taxonomy" id="115561"/>
    <lineage>
        <taxon>Bacteria</taxon>
        <taxon>Pseudomonadati</taxon>
        <taxon>Pseudomonadota</taxon>
        <taxon>Gammaproteobacteria</taxon>
        <taxon>Oceanospirillales</taxon>
        <taxon>Halomonadaceae</taxon>
        <taxon>Halomonas</taxon>
    </lineage>
</organism>
<reference evidence="1 2" key="1">
    <citation type="submission" date="2020-03" db="EMBL/GenBank/DDBJ databases">
        <title>Complete Genome Sequence of Halomonas hydrothermalis Strain Slthf2, Halophilic Bacterium Isolated from Deep-Sea Hydrothermal-Vent Environments.</title>
        <authorList>
            <person name="Takeyama N."/>
            <person name="Huang M."/>
            <person name="Sato K."/>
            <person name="Galipon J."/>
            <person name="Arakawa K."/>
        </authorList>
    </citation>
    <scope>NUCLEOTIDE SEQUENCE [LARGE SCALE GENOMIC DNA]</scope>
    <source>
        <strain evidence="1 2">Slthf2</strain>
    </source>
</reference>
<dbReference type="AlphaFoldDB" id="A0A6F8U6F9"/>
<protein>
    <submittedName>
        <fullName evidence="1">Uncharacterized protein</fullName>
    </submittedName>
</protein>
<keyword evidence="2" id="KW-1185">Reference proteome</keyword>